<organism evidence="2 3">
    <name type="scientific">Algoriphagus pacificus</name>
    <dbReference type="NCBI Taxonomy" id="2811234"/>
    <lineage>
        <taxon>Bacteria</taxon>
        <taxon>Pseudomonadati</taxon>
        <taxon>Bacteroidota</taxon>
        <taxon>Cytophagia</taxon>
        <taxon>Cytophagales</taxon>
        <taxon>Cyclobacteriaceae</taxon>
        <taxon>Algoriphagus</taxon>
    </lineage>
</organism>
<dbReference type="InterPro" id="IPR029442">
    <property type="entry name" value="GyrI-like"/>
</dbReference>
<evidence type="ECO:0000313" key="2">
    <source>
        <dbReference type="EMBL" id="MBN7815740.1"/>
    </source>
</evidence>
<dbReference type="Gene3D" id="3.20.80.10">
    <property type="entry name" value="Regulatory factor, effector binding domain"/>
    <property type="match status" value="1"/>
</dbReference>
<dbReference type="InterPro" id="IPR011256">
    <property type="entry name" value="Reg_factor_effector_dom_sf"/>
</dbReference>
<evidence type="ECO:0000313" key="3">
    <source>
        <dbReference type="Proteomes" id="UP000664480"/>
    </source>
</evidence>
<dbReference type="SUPFAM" id="SSF55136">
    <property type="entry name" value="Probable bacterial effector-binding domain"/>
    <property type="match status" value="1"/>
</dbReference>
<protein>
    <submittedName>
        <fullName evidence="2">GyrI-like domain-containing protein</fullName>
    </submittedName>
</protein>
<proteinExistence type="predicted"/>
<sequence length="160" mass="18453">MKILISEITNKKLFGSSIQTSFAKQETSKLWRPFRAKIAISPFLNPKKFYSIQRYGSEMKIGVLGMDTLFEKIAAFEIEEGEHPEGFEEINLEGGLYAVFEHQGSALDFQKSLQNFLENWLPGSGYELDSRNHFETFDENYDPFSANSVELVWIPIKRLE</sequence>
<dbReference type="SMART" id="SM00871">
    <property type="entry name" value="AraC_E_bind"/>
    <property type="match status" value="1"/>
</dbReference>
<dbReference type="InterPro" id="IPR010499">
    <property type="entry name" value="AraC_E-bd"/>
</dbReference>
<evidence type="ECO:0000259" key="1">
    <source>
        <dbReference type="SMART" id="SM00871"/>
    </source>
</evidence>
<name>A0ABS3CHM3_9BACT</name>
<gene>
    <name evidence="2" type="ORF">J0A69_09880</name>
</gene>
<feature type="domain" description="AraC effector-binding" evidence="1">
    <location>
        <begin position="1"/>
        <end position="157"/>
    </location>
</feature>
<dbReference type="Pfam" id="PF06445">
    <property type="entry name" value="GyrI-like"/>
    <property type="match status" value="1"/>
</dbReference>
<comment type="caution">
    <text evidence="2">The sequence shown here is derived from an EMBL/GenBank/DDBJ whole genome shotgun (WGS) entry which is preliminary data.</text>
</comment>
<dbReference type="EMBL" id="JAFKCU010000002">
    <property type="protein sequence ID" value="MBN7815740.1"/>
    <property type="molecule type" value="Genomic_DNA"/>
</dbReference>
<accession>A0ABS3CHM3</accession>
<keyword evidence="3" id="KW-1185">Reference proteome</keyword>
<dbReference type="RefSeq" id="WP_206586393.1">
    <property type="nucleotide sequence ID" value="NZ_JAFKCU010000002.1"/>
</dbReference>
<dbReference type="Proteomes" id="UP000664480">
    <property type="component" value="Unassembled WGS sequence"/>
</dbReference>
<reference evidence="2 3" key="1">
    <citation type="submission" date="2021-03" db="EMBL/GenBank/DDBJ databases">
        <title>novel species isolated from a fishpond in China.</title>
        <authorList>
            <person name="Lu H."/>
            <person name="Cai Z."/>
        </authorList>
    </citation>
    <scope>NUCLEOTIDE SEQUENCE [LARGE SCALE GENOMIC DNA]</scope>
    <source>
        <strain evidence="2 3">YJ13C</strain>
    </source>
</reference>